<dbReference type="PROSITE" id="PS50025">
    <property type="entry name" value="LAM_G_DOMAIN"/>
    <property type="match status" value="1"/>
</dbReference>
<dbReference type="GO" id="GO:0048018">
    <property type="term" value="F:receptor ligand activity"/>
    <property type="evidence" value="ECO:0007669"/>
    <property type="project" value="TreeGrafter"/>
</dbReference>
<evidence type="ECO:0000256" key="3">
    <source>
        <dbReference type="ARBA" id="ARBA00023157"/>
    </source>
</evidence>
<dbReference type="CDD" id="cd00110">
    <property type="entry name" value="LamG"/>
    <property type="match status" value="1"/>
</dbReference>
<dbReference type="SMART" id="SM00282">
    <property type="entry name" value="LamG"/>
    <property type="match status" value="1"/>
</dbReference>
<feature type="disulfide bond" evidence="5">
    <location>
        <begin position="257"/>
        <end position="284"/>
    </location>
</feature>
<dbReference type="Gene3D" id="2.60.120.200">
    <property type="match status" value="1"/>
</dbReference>
<evidence type="ECO:0000256" key="1">
    <source>
        <dbReference type="ARBA" id="ARBA00004613"/>
    </source>
</evidence>
<dbReference type="Pfam" id="PF02210">
    <property type="entry name" value="Laminin_G_2"/>
    <property type="match status" value="1"/>
</dbReference>
<evidence type="ECO:0000313" key="7">
    <source>
        <dbReference type="Ensembl" id="ENSPSTP00000014479.1"/>
    </source>
</evidence>
<organism evidence="7 8">
    <name type="scientific">Pavo cristatus</name>
    <name type="common">Indian peafowl</name>
    <name type="synonym">Blue peafowl</name>
    <dbReference type="NCBI Taxonomy" id="9049"/>
    <lineage>
        <taxon>Eukaryota</taxon>
        <taxon>Metazoa</taxon>
        <taxon>Chordata</taxon>
        <taxon>Craniata</taxon>
        <taxon>Vertebrata</taxon>
        <taxon>Euteleostomi</taxon>
        <taxon>Archelosauria</taxon>
        <taxon>Archosauria</taxon>
        <taxon>Dinosauria</taxon>
        <taxon>Saurischia</taxon>
        <taxon>Theropoda</taxon>
        <taxon>Coelurosauria</taxon>
        <taxon>Aves</taxon>
        <taxon>Neognathae</taxon>
        <taxon>Galloanserae</taxon>
        <taxon>Galliformes</taxon>
        <taxon>Phasianidae</taxon>
        <taxon>Phasianinae</taxon>
        <taxon>Pavo</taxon>
    </lineage>
</organism>
<dbReference type="InterPro" id="IPR051145">
    <property type="entry name" value="GAS-SHBG-PROS"/>
</dbReference>
<evidence type="ECO:0000313" key="8">
    <source>
        <dbReference type="Proteomes" id="UP000694428"/>
    </source>
</evidence>
<dbReference type="PANTHER" id="PTHR24040:SF14">
    <property type="entry name" value="GROWTH ARREST-SPECIFIC PROTEIN 6"/>
    <property type="match status" value="1"/>
</dbReference>
<keyword evidence="8" id="KW-1185">Reference proteome</keyword>
<proteinExistence type="predicted"/>
<dbReference type="GO" id="GO:0005576">
    <property type="term" value="C:extracellular region"/>
    <property type="evidence" value="ECO:0007669"/>
    <property type="project" value="UniProtKB-SubCell"/>
</dbReference>
<dbReference type="InterPro" id="IPR013320">
    <property type="entry name" value="ConA-like_dom_sf"/>
</dbReference>
<accession>A0A8C9FDP0</accession>
<comment type="subcellular location">
    <subcellularLocation>
        <location evidence="1">Secreted</location>
    </subcellularLocation>
</comment>
<reference evidence="7" key="1">
    <citation type="submission" date="2025-08" db="UniProtKB">
        <authorList>
            <consortium name="Ensembl"/>
        </authorList>
    </citation>
    <scope>IDENTIFICATION</scope>
</reference>
<evidence type="ECO:0000256" key="2">
    <source>
        <dbReference type="ARBA" id="ARBA00022525"/>
    </source>
</evidence>
<name>A0A8C9FDP0_PAVCR</name>
<dbReference type="Proteomes" id="UP000694428">
    <property type="component" value="Unplaced"/>
</dbReference>
<evidence type="ECO:0000259" key="6">
    <source>
        <dbReference type="PROSITE" id="PS50025"/>
    </source>
</evidence>
<dbReference type="PANTHER" id="PTHR24040">
    <property type="entry name" value="LAMININ G-LIKE DOMAIN-CONTAINING PROTEIN"/>
    <property type="match status" value="1"/>
</dbReference>
<keyword evidence="4" id="KW-0325">Glycoprotein</keyword>
<dbReference type="SUPFAM" id="SSF49899">
    <property type="entry name" value="Concanavalin A-like lectins/glucanases"/>
    <property type="match status" value="2"/>
</dbReference>
<dbReference type="Ensembl" id="ENSPSTT00000015195.1">
    <property type="protein sequence ID" value="ENSPSTP00000014479.1"/>
    <property type="gene ID" value="ENSPSTG00000010246.1"/>
</dbReference>
<dbReference type="AlphaFoldDB" id="A0A8C9FDP0"/>
<keyword evidence="2" id="KW-0964">Secreted</keyword>
<keyword evidence="3 5" id="KW-1015">Disulfide bond</keyword>
<dbReference type="InterPro" id="IPR001791">
    <property type="entry name" value="Laminin_G"/>
</dbReference>
<dbReference type="Pfam" id="PF00054">
    <property type="entry name" value="Laminin_G_1"/>
    <property type="match status" value="1"/>
</dbReference>
<sequence>MVLLLQISVEELERSLVVKVNRDAVMKIAVSGDLFTLDKGLYQLNLTVGGIPFKTKDLIVPINPRLDGCLRAWNWLNGEDSTIQETIKMNERMQCFSVAGRGSFYPGRGFAIFNLTYSDWKIEVNAVIQPATDTGVMLALVTEEASVPLSLSLIDYHSTKKLKQQFVILAVEDTVVSRLALNLCDKKEHSVDILLKKDQLSLRVDGMEGERELSTSELEDSLSILESSLQSAVKTYVGGLPDVNVTATPVTASYHGCMTVKLRSKALDLDEALYKHSDITSHSCPPVEAGP</sequence>
<evidence type="ECO:0000256" key="4">
    <source>
        <dbReference type="ARBA" id="ARBA00023180"/>
    </source>
</evidence>
<reference evidence="7" key="2">
    <citation type="submission" date="2025-09" db="UniProtKB">
        <authorList>
            <consortium name="Ensembl"/>
        </authorList>
    </citation>
    <scope>IDENTIFICATION</scope>
</reference>
<protein>
    <recommendedName>
        <fullName evidence="6">Laminin G domain-containing protein</fullName>
    </recommendedName>
</protein>
<feature type="domain" description="Laminin G" evidence="6">
    <location>
        <begin position="97"/>
        <end position="284"/>
    </location>
</feature>
<evidence type="ECO:0000256" key="5">
    <source>
        <dbReference type="PROSITE-ProRule" id="PRU00122"/>
    </source>
</evidence>